<dbReference type="GO" id="GO:0032299">
    <property type="term" value="C:ribonuclease H2 complex"/>
    <property type="evidence" value="ECO:0007669"/>
    <property type="project" value="InterPro"/>
</dbReference>
<feature type="transmembrane region" description="Helical" evidence="1">
    <location>
        <begin position="107"/>
        <end position="125"/>
    </location>
</feature>
<dbReference type="PANTHER" id="PTHR13383:SF11">
    <property type="entry name" value="RIBONUCLEASE H2 SUBUNIT B"/>
    <property type="match status" value="1"/>
</dbReference>
<organism evidence="3 4">
    <name type="scientific">Lingula anatina</name>
    <name type="common">Brachiopod</name>
    <name type="synonym">Lingula unguis</name>
    <dbReference type="NCBI Taxonomy" id="7574"/>
    <lineage>
        <taxon>Eukaryota</taxon>
        <taxon>Metazoa</taxon>
        <taxon>Spiralia</taxon>
        <taxon>Lophotrochozoa</taxon>
        <taxon>Brachiopoda</taxon>
        <taxon>Linguliformea</taxon>
        <taxon>Lingulata</taxon>
        <taxon>Lingulida</taxon>
        <taxon>Linguloidea</taxon>
        <taxon>Lingulidae</taxon>
        <taxon>Lingula</taxon>
    </lineage>
</organism>
<gene>
    <name evidence="4" type="primary">LOC112042378</name>
</gene>
<dbReference type="GO" id="GO:0006401">
    <property type="term" value="P:RNA catabolic process"/>
    <property type="evidence" value="ECO:0007669"/>
    <property type="project" value="TreeGrafter"/>
</dbReference>
<evidence type="ECO:0000259" key="2">
    <source>
        <dbReference type="Pfam" id="PF17745"/>
    </source>
</evidence>
<dbReference type="KEGG" id="lak:112042378"/>
<protein>
    <submittedName>
        <fullName evidence="4">Ribonuclease H2 subunit B-like</fullName>
    </submittedName>
</protein>
<accession>A0A2R2MRI1</accession>
<evidence type="ECO:0000256" key="1">
    <source>
        <dbReference type="SAM" id="Phobius"/>
    </source>
</evidence>
<keyword evidence="1" id="KW-0812">Transmembrane</keyword>
<dbReference type="PANTHER" id="PTHR13383">
    <property type="entry name" value="RIBONUCLEASE H2 SUBUNIT B"/>
    <property type="match status" value="1"/>
</dbReference>
<dbReference type="InParanoid" id="A0A2R2MRI1"/>
<keyword evidence="1" id="KW-1133">Transmembrane helix</keyword>
<dbReference type="Gene3D" id="2.20.25.530">
    <property type="match status" value="1"/>
</dbReference>
<dbReference type="GO" id="GO:0005654">
    <property type="term" value="C:nucleoplasm"/>
    <property type="evidence" value="ECO:0007669"/>
    <property type="project" value="TreeGrafter"/>
</dbReference>
<dbReference type="Proteomes" id="UP000085678">
    <property type="component" value="Unplaced"/>
</dbReference>
<dbReference type="STRING" id="7574.A0A2R2MRI1"/>
<dbReference type="RefSeq" id="XP_023932622.1">
    <property type="nucleotide sequence ID" value="XM_024076854.1"/>
</dbReference>
<keyword evidence="1" id="KW-0472">Membrane</keyword>
<evidence type="ECO:0000313" key="3">
    <source>
        <dbReference type="Proteomes" id="UP000085678"/>
    </source>
</evidence>
<dbReference type="InterPro" id="IPR040456">
    <property type="entry name" value="RNase_H2_suB"/>
</dbReference>
<dbReference type="GeneID" id="112042378"/>
<feature type="domain" description="Rnh202 triple barrel" evidence="2">
    <location>
        <begin position="33"/>
        <end position="95"/>
    </location>
</feature>
<sequence>MPKQERDRGNATDGEQNQWVLIAPEAIFSCETSEAPNVSFCKLRHPKTEEGAIFLFSSDNRQVFEVLQHKREFGSWIIEQTIQKDSSLLISTPVDPLFLSLPYLIKSAKVISIIIIIISLVGGYTCVKQAENLACWCKVDMATD</sequence>
<reference evidence="4" key="1">
    <citation type="submission" date="2025-08" db="UniProtKB">
        <authorList>
            <consortium name="RefSeq"/>
        </authorList>
    </citation>
    <scope>IDENTIFICATION</scope>
    <source>
        <tissue evidence="4">Gonads</tissue>
    </source>
</reference>
<dbReference type="AlphaFoldDB" id="A0A2R2MRI1"/>
<evidence type="ECO:0000313" key="4">
    <source>
        <dbReference type="RefSeq" id="XP_023932622.1"/>
    </source>
</evidence>
<name>A0A2R2MRI1_LINAN</name>
<dbReference type="OrthoDB" id="29098at2759"/>
<dbReference type="InterPro" id="IPR041195">
    <property type="entry name" value="Rnh202_N"/>
</dbReference>
<keyword evidence="3" id="KW-1185">Reference proteome</keyword>
<dbReference type="Pfam" id="PF17745">
    <property type="entry name" value="Ydr279_N"/>
    <property type="match status" value="1"/>
</dbReference>
<proteinExistence type="predicted"/>